<dbReference type="Gene3D" id="1.10.10.60">
    <property type="entry name" value="Homeodomain-like"/>
    <property type="match status" value="1"/>
</dbReference>
<evidence type="ECO:0000259" key="3">
    <source>
        <dbReference type="Pfam" id="PF03184"/>
    </source>
</evidence>
<dbReference type="RefSeq" id="XP_052747248.1">
    <property type="nucleotide sequence ID" value="XM_052891288.1"/>
</dbReference>
<dbReference type="PANTHER" id="PTHR19303:SF74">
    <property type="entry name" value="POGO TRANSPOSABLE ELEMENT WITH KRAB DOMAIN"/>
    <property type="match status" value="1"/>
</dbReference>
<feature type="compositionally biased region" description="Basic residues" evidence="2">
    <location>
        <begin position="641"/>
        <end position="657"/>
    </location>
</feature>
<proteinExistence type="predicted"/>
<dbReference type="GeneID" id="128198539"/>
<dbReference type="InterPro" id="IPR009057">
    <property type="entry name" value="Homeodomain-like_sf"/>
</dbReference>
<feature type="region of interest" description="Disordered" evidence="2">
    <location>
        <begin position="606"/>
        <end position="666"/>
    </location>
</feature>
<dbReference type="InterPro" id="IPR004875">
    <property type="entry name" value="DDE_SF_endonuclease_dom"/>
</dbReference>
<evidence type="ECO:0000313" key="6">
    <source>
        <dbReference type="RefSeq" id="XP_052747248.1"/>
    </source>
</evidence>
<keyword evidence="4" id="KW-1185">Reference proteome</keyword>
<evidence type="ECO:0000256" key="1">
    <source>
        <dbReference type="ARBA" id="ARBA00004123"/>
    </source>
</evidence>
<dbReference type="RefSeq" id="XP_052740496.1">
    <property type="nucleotide sequence ID" value="XM_052884536.1"/>
</dbReference>
<dbReference type="Pfam" id="PF03184">
    <property type="entry name" value="DDE_1"/>
    <property type="match status" value="1"/>
</dbReference>
<dbReference type="PANTHER" id="PTHR19303">
    <property type="entry name" value="TRANSPOSON"/>
    <property type="match status" value="1"/>
</dbReference>
<protein>
    <submittedName>
        <fullName evidence="5">Uncharacterized protein LOC128198539</fullName>
    </submittedName>
    <submittedName>
        <fullName evidence="6">Uncharacterized protein LOC128199899</fullName>
    </submittedName>
</protein>
<name>A0ABM3LN41_BICAN</name>
<dbReference type="SUPFAM" id="SSF46689">
    <property type="entry name" value="Homeodomain-like"/>
    <property type="match status" value="1"/>
</dbReference>
<organism evidence="4 5">
    <name type="scientific">Bicyclus anynana</name>
    <name type="common">Squinting bush brown butterfly</name>
    <dbReference type="NCBI Taxonomy" id="110368"/>
    <lineage>
        <taxon>Eukaryota</taxon>
        <taxon>Metazoa</taxon>
        <taxon>Ecdysozoa</taxon>
        <taxon>Arthropoda</taxon>
        <taxon>Hexapoda</taxon>
        <taxon>Insecta</taxon>
        <taxon>Pterygota</taxon>
        <taxon>Neoptera</taxon>
        <taxon>Endopterygota</taxon>
        <taxon>Lepidoptera</taxon>
        <taxon>Glossata</taxon>
        <taxon>Ditrysia</taxon>
        <taxon>Papilionoidea</taxon>
        <taxon>Nymphalidae</taxon>
        <taxon>Satyrinae</taxon>
        <taxon>Satyrini</taxon>
        <taxon>Mycalesina</taxon>
        <taxon>Bicyclus</taxon>
    </lineage>
</organism>
<dbReference type="InterPro" id="IPR036397">
    <property type="entry name" value="RNaseH_sf"/>
</dbReference>
<sequence length="811" mass="93082">MGNKKEKRKKRPYTAKHSVAMINLAVEAMKNKTMSSYEAEKAFGIPRRTLLDKLNNKHPKSPGCPTKLSNKEEDDTVKVLIAAADYGSPLTLLDLKIVVYRYLEGNGRLSIFNNKLPGNKWAYSFIKRNKPKLTYRVIQNIKRSRAEKSADEIKDYFTNLKLSLEGVSNENIINYDETNLTDNPGVQKCLVRRGVKYPERVLNFTKGAISIMFAITASGECLPPYVVYKAEHLYTQWTLNGPKGARFNRSKSGWFDSNLFEDWFETIILPWAKNKPGKKVLIGDNLASHINVKIVKYCEQNDIRFVFLPTNSTHITQPLDVCYFGPLKKLWREILLNYKIKNPRETTIHKGHFPDLLKKLVDKLNVKTHNIISGFKSTGIVPFNPDKVISKLPDSDQQTMSYSIDNALLDWLKETRSADPNKKVRNKKLDVPPGKSVCENDFKNLKTQSNKVELVKKNKRKRGKNLRTVLVNSDSLLQLSLTEKNPESLKNLCIRSVNTNLLPFVQNAKAPMSRTSNVKYLDDILKNDKENMPFSNIIPDCLQTNKTKINITSNVIIKAGTSQKILQSKKENTNFIKRGVTISRSALHMKLNSTTKDTVAEQRKVLDKNTHEEKLEEMTDTVEKKPNNETKKRKSRETLKAKKKTLKRTSVKRKRKTSSSQSSLTTDIEMSIADDSEYETLDDFISVCQREEQENIELSMHYGISDIEYFKESDNKLKTNSWILAQFVTKKSVKHFVGKVISIKNNVPEVKFLRKKKESKVKKGSVFTYPTVDDIWPMKHLDDIILVLPEPKICRRGQIFFNNDLSNYNIQ</sequence>
<accession>A0ABM3LN41</accession>
<dbReference type="Proteomes" id="UP001652582">
    <property type="component" value="Chromosome 3"/>
</dbReference>
<evidence type="ECO:0000313" key="5">
    <source>
        <dbReference type="RefSeq" id="XP_052740496.1"/>
    </source>
</evidence>
<reference evidence="5 6" key="1">
    <citation type="submission" date="2025-05" db="UniProtKB">
        <authorList>
            <consortium name="RefSeq"/>
        </authorList>
    </citation>
    <scope>IDENTIFICATION</scope>
</reference>
<feature type="compositionally biased region" description="Basic and acidic residues" evidence="2">
    <location>
        <begin position="606"/>
        <end position="640"/>
    </location>
</feature>
<feature type="domain" description="DDE-1" evidence="3">
    <location>
        <begin position="211"/>
        <end position="345"/>
    </location>
</feature>
<gene>
    <name evidence="5" type="primary">LOC128198539</name>
    <name evidence="6" type="synonym">LOC128199899</name>
</gene>
<dbReference type="Proteomes" id="UP001652582">
    <property type="component" value="Chromosome 12"/>
</dbReference>
<evidence type="ECO:0000313" key="4">
    <source>
        <dbReference type="Proteomes" id="UP001652582"/>
    </source>
</evidence>
<comment type="subcellular location">
    <subcellularLocation>
        <location evidence="1">Nucleus</location>
    </subcellularLocation>
</comment>
<dbReference type="Gene3D" id="3.30.420.10">
    <property type="entry name" value="Ribonuclease H-like superfamily/Ribonuclease H"/>
    <property type="match status" value="1"/>
</dbReference>
<evidence type="ECO:0000256" key="2">
    <source>
        <dbReference type="SAM" id="MobiDB-lite"/>
    </source>
</evidence>
<dbReference type="InterPro" id="IPR050863">
    <property type="entry name" value="CenT-Element_Derived"/>
</dbReference>